<sequence length="344" mass="38890">MKKMDVVNLIQHHVNRDDLAFRAEAYNIAKDFDRSGDSDLAGYVLSLLSSVGTFSPQSYEPHTEFLSKVPEAKGHLPLPNAISGDIKGIVNAVARRRGVNKFLFQGAPGTGKTESVKQIARVLDRVVYAVNFSAIVDSRLGQTGKNITTLFREIDRFPDSDDYIILFDEIDALILDRADANDLREMGRATSVFLKEFDNLRDDMLIIATTNLYEGFDKAIIRRFDHVVDFNQYTNEALMEIAESVLDETLKRFGVEKRDIRLFRKILSLEEQLPNPGELSNMIRTCVAFSNPEEETDYLRRLYYAVTEDHSPNVLKLNSQGFTLREIEALTGIPKSTASRELKG</sequence>
<comment type="similarity">
    <text evidence="1">Belongs to the AAA ATPase family.</text>
</comment>
<dbReference type="Proteomes" id="UP000253805">
    <property type="component" value="Unassembled WGS sequence"/>
</dbReference>
<keyword evidence="2" id="KW-0547">Nucleotide-binding</keyword>
<dbReference type="AlphaFoldDB" id="A0A369NYQ8"/>
<dbReference type="SMART" id="SM00382">
    <property type="entry name" value="AAA"/>
    <property type="match status" value="1"/>
</dbReference>
<dbReference type="InterPro" id="IPR027417">
    <property type="entry name" value="P-loop_NTPase"/>
</dbReference>
<dbReference type="PANTHER" id="PTHR23073">
    <property type="entry name" value="26S PROTEASOME REGULATORY SUBUNIT"/>
    <property type="match status" value="1"/>
</dbReference>
<dbReference type="InterPro" id="IPR050221">
    <property type="entry name" value="26S_Proteasome_ATPase"/>
</dbReference>
<evidence type="ECO:0000259" key="4">
    <source>
        <dbReference type="SMART" id="SM00382"/>
    </source>
</evidence>
<dbReference type="EMBL" id="PPUT01000013">
    <property type="protein sequence ID" value="RDC44649.1"/>
    <property type="molecule type" value="Genomic_DNA"/>
</dbReference>
<dbReference type="RefSeq" id="WP_114548994.1">
    <property type="nucleotide sequence ID" value="NZ_PPUT01000013.1"/>
</dbReference>
<evidence type="ECO:0000313" key="5">
    <source>
        <dbReference type="EMBL" id="RDC44649.1"/>
    </source>
</evidence>
<dbReference type="Pfam" id="PF00004">
    <property type="entry name" value="AAA"/>
    <property type="match status" value="1"/>
</dbReference>
<reference evidence="5 6" key="1">
    <citation type="journal article" date="2018" name="Elife">
        <title>Discovery and characterization of a prevalent human gut bacterial enzyme sufficient for the inactivation of a family of plant toxins.</title>
        <authorList>
            <person name="Koppel N."/>
            <person name="Bisanz J.E."/>
            <person name="Pandelia M.E."/>
            <person name="Turnbaugh P.J."/>
            <person name="Balskus E.P."/>
        </authorList>
    </citation>
    <scope>NUCLEOTIDE SEQUENCE [LARGE SCALE GENOMIC DNA]</scope>
    <source>
        <strain evidence="5 6">OB21 GAM 11</strain>
    </source>
</reference>
<dbReference type="InterPro" id="IPR003959">
    <property type="entry name" value="ATPase_AAA_core"/>
</dbReference>
<dbReference type="CDD" id="cd19481">
    <property type="entry name" value="RecA-like_protease"/>
    <property type="match status" value="1"/>
</dbReference>
<dbReference type="SUPFAM" id="SSF52540">
    <property type="entry name" value="P-loop containing nucleoside triphosphate hydrolases"/>
    <property type="match status" value="1"/>
</dbReference>
<name>A0A369NYQ8_9ACTN</name>
<evidence type="ECO:0000256" key="3">
    <source>
        <dbReference type="ARBA" id="ARBA00022840"/>
    </source>
</evidence>
<dbReference type="InterPro" id="IPR003593">
    <property type="entry name" value="AAA+_ATPase"/>
</dbReference>
<gene>
    <name evidence="5" type="ORF">C1850_06090</name>
</gene>
<organism evidence="5 6">
    <name type="scientific">Adlercreutzia equolifaciens subsp. celatus</name>
    <dbReference type="NCBI Taxonomy" id="394340"/>
    <lineage>
        <taxon>Bacteria</taxon>
        <taxon>Bacillati</taxon>
        <taxon>Actinomycetota</taxon>
        <taxon>Coriobacteriia</taxon>
        <taxon>Eggerthellales</taxon>
        <taxon>Eggerthellaceae</taxon>
        <taxon>Adlercreutzia</taxon>
    </lineage>
</organism>
<feature type="domain" description="AAA+ ATPase" evidence="4">
    <location>
        <begin position="98"/>
        <end position="234"/>
    </location>
</feature>
<keyword evidence="3" id="KW-0067">ATP-binding</keyword>
<dbReference type="GO" id="GO:0005524">
    <property type="term" value="F:ATP binding"/>
    <property type="evidence" value="ECO:0007669"/>
    <property type="project" value="UniProtKB-KW"/>
</dbReference>
<accession>A0A369NYQ8</accession>
<evidence type="ECO:0000256" key="2">
    <source>
        <dbReference type="ARBA" id="ARBA00022741"/>
    </source>
</evidence>
<comment type="caution">
    <text evidence="5">The sequence shown here is derived from an EMBL/GenBank/DDBJ whole genome shotgun (WGS) entry which is preliminary data.</text>
</comment>
<evidence type="ECO:0000256" key="1">
    <source>
        <dbReference type="ARBA" id="ARBA00006914"/>
    </source>
</evidence>
<dbReference type="GO" id="GO:0016887">
    <property type="term" value="F:ATP hydrolysis activity"/>
    <property type="evidence" value="ECO:0007669"/>
    <property type="project" value="InterPro"/>
</dbReference>
<evidence type="ECO:0000313" key="6">
    <source>
        <dbReference type="Proteomes" id="UP000253805"/>
    </source>
</evidence>
<dbReference type="Gene3D" id="3.40.50.300">
    <property type="entry name" value="P-loop containing nucleotide triphosphate hydrolases"/>
    <property type="match status" value="1"/>
</dbReference>
<protein>
    <submittedName>
        <fullName evidence="5">AAA family ATPase</fullName>
    </submittedName>
</protein>
<proteinExistence type="inferred from homology"/>